<dbReference type="AlphaFoldDB" id="A0A1Y2SCI0"/>
<name>A0A1Y2SCI0_9GAMM</name>
<dbReference type="OrthoDB" id="9256120at2"/>
<keyword evidence="4" id="KW-1185">Reference proteome</keyword>
<organism evidence="3 4">
    <name type="scientific">Xenorhabdus beddingii</name>
    <dbReference type="NCBI Taxonomy" id="40578"/>
    <lineage>
        <taxon>Bacteria</taxon>
        <taxon>Pseudomonadati</taxon>
        <taxon>Pseudomonadota</taxon>
        <taxon>Gammaproteobacteria</taxon>
        <taxon>Enterobacterales</taxon>
        <taxon>Morganellaceae</taxon>
        <taxon>Xenorhabdus</taxon>
    </lineage>
</organism>
<evidence type="ECO:0000256" key="2">
    <source>
        <dbReference type="SAM" id="SignalP"/>
    </source>
</evidence>
<comment type="caution">
    <text evidence="3">The sequence shown here is derived from an EMBL/GenBank/DDBJ whole genome shotgun (WGS) entry which is preliminary data.</text>
</comment>
<sequence>MRIVSIITLVGFLYTLPSFADDCVGYGGYQTCTKSSKNAQGDDVIESYDSEGNSYSITSGSRENSDGSSEVFSVDSDGNEFSIKSWCDDAGCHSRDSDGNTCTITSFGEMIGC</sequence>
<feature type="chain" id="PRO_5013073502" evidence="2">
    <location>
        <begin position="21"/>
        <end position="113"/>
    </location>
</feature>
<dbReference type="STRING" id="40578.Xbed_03610"/>
<evidence type="ECO:0000313" key="4">
    <source>
        <dbReference type="Proteomes" id="UP000194204"/>
    </source>
</evidence>
<proteinExistence type="predicted"/>
<evidence type="ECO:0000256" key="1">
    <source>
        <dbReference type="SAM" id="MobiDB-lite"/>
    </source>
</evidence>
<feature type="region of interest" description="Disordered" evidence="1">
    <location>
        <begin position="53"/>
        <end position="72"/>
    </location>
</feature>
<evidence type="ECO:0000313" key="3">
    <source>
        <dbReference type="EMBL" id="OTA15241.1"/>
    </source>
</evidence>
<keyword evidence="2" id="KW-0732">Signal</keyword>
<dbReference type="EMBL" id="MUBK01000060">
    <property type="protein sequence ID" value="OTA15241.1"/>
    <property type="molecule type" value="Genomic_DNA"/>
</dbReference>
<gene>
    <name evidence="3" type="ORF">Xbed_03610</name>
</gene>
<dbReference type="Proteomes" id="UP000194204">
    <property type="component" value="Unassembled WGS sequence"/>
</dbReference>
<reference evidence="3 4" key="1">
    <citation type="submission" date="2017-01" db="EMBL/GenBank/DDBJ databases">
        <title>Deconstructing symbiosis and pathogenesis requirements using a combined genomic-metabolomic approach.</title>
        <authorList>
            <person name="Tobias N.J."/>
            <person name="Wolff H."/>
            <person name="Djahanschiri B."/>
            <person name="Ebersberger I."/>
            <person name="Bode H.B."/>
        </authorList>
    </citation>
    <scope>NUCLEOTIDE SEQUENCE [LARGE SCALE GENOMIC DNA]</scope>
    <source>
        <strain evidence="3 4">DSM 4764</strain>
    </source>
</reference>
<accession>A0A1Y2SCI0</accession>
<feature type="signal peptide" evidence="2">
    <location>
        <begin position="1"/>
        <end position="20"/>
    </location>
</feature>
<protein>
    <submittedName>
        <fullName evidence="3">Uncharacterized protein</fullName>
    </submittedName>
</protein>
<feature type="compositionally biased region" description="Polar residues" evidence="1">
    <location>
        <begin position="53"/>
        <end position="71"/>
    </location>
</feature>